<reference evidence="2 3" key="1">
    <citation type="submission" date="2018-10" db="EMBL/GenBank/DDBJ databases">
        <title>Sequencing the genomes of 1000 actinobacteria strains.</title>
        <authorList>
            <person name="Klenk H.-P."/>
        </authorList>
    </citation>
    <scope>NUCLEOTIDE SEQUENCE [LARGE SCALE GENOMIC DNA]</scope>
    <source>
        <strain evidence="2 3">DSM 45175</strain>
    </source>
</reference>
<keyword evidence="3" id="KW-1185">Reference proteome</keyword>
<dbReference type="EMBL" id="RBKT01000001">
    <property type="protein sequence ID" value="RKR89893.1"/>
    <property type="molecule type" value="Genomic_DNA"/>
</dbReference>
<sequence>MTTVAQRIKGFLSGPQGRKLMERGRRQAKKPSTQQKLRQFADRVRGRSGRR</sequence>
<evidence type="ECO:0000313" key="3">
    <source>
        <dbReference type="Proteomes" id="UP000277671"/>
    </source>
</evidence>
<accession>A0A495JLV1</accession>
<feature type="region of interest" description="Disordered" evidence="1">
    <location>
        <begin position="1"/>
        <end position="51"/>
    </location>
</feature>
<gene>
    <name evidence="2" type="ORF">BDK92_4253</name>
</gene>
<proteinExistence type="predicted"/>
<dbReference type="Proteomes" id="UP000277671">
    <property type="component" value="Unassembled WGS sequence"/>
</dbReference>
<evidence type="ECO:0000313" key="2">
    <source>
        <dbReference type="EMBL" id="RKR89893.1"/>
    </source>
</evidence>
<dbReference type="RefSeq" id="WP_170208640.1">
    <property type="nucleotide sequence ID" value="NZ_RBKT01000001.1"/>
</dbReference>
<comment type="caution">
    <text evidence="2">The sequence shown here is derived from an EMBL/GenBank/DDBJ whole genome shotgun (WGS) entry which is preliminary data.</text>
</comment>
<organism evidence="2 3">
    <name type="scientific">Micromonospora pisi</name>
    <dbReference type="NCBI Taxonomy" id="589240"/>
    <lineage>
        <taxon>Bacteria</taxon>
        <taxon>Bacillati</taxon>
        <taxon>Actinomycetota</taxon>
        <taxon>Actinomycetes</taxon>
        <taxon>Micromonosporales</taxon>
        <taxon>Micromonosporaceae</taxon>
        <taxon>Micromonospora</taxon>
    </lineage>
</organism>
<dbReference type="AlphaFoldDB" id="A0A495JLV1"/>
<evidence type="ECO:0000256" key="1">
    <source>
        <dbReference type="SAM" id="MobiDB-lite"/>
    </source>
</evidence>
<name>A0A495JLV1_9ACTN</name>
<protein>
    <submittedName>
        <fullName evidence="2">Uncharacterized protein</fullName>
    </submittedName>
</protein>